<keyword evidence="3" id="KW-1185">Reference proteome</keyword>
<keyword evidence="1" id="KW-0472">Membrane</keyword>
<keyword evidence="1" id="KW-1133">Transmembrane helix</keyword>
<sequence length="136" mass="14966">MSVRQRVPATLQVNASQRQTRATNKYGPVVILGWVISVREWVGFQIMAAFGSGMIPACRAIFPVLAPLPVLQNAAALGLSTFFCTFAQFCLIRLIAGQVSPYLAESAQGSASCRVYDSISLWRTDRLCGDFNYRRS</sequence>
<name>A0A1Y2IMR8_TRAC3</name>
<organism evidence="2 3">
    <name type="scientific">Trametes coccinea (strain BRFM310)</name>
    <name type="common">Pycnoporus coccineus</name>
    <dbReference type="NCBI Taxonomy" id="1353009"/>
    <lineage>
        <taxon>Eukaryota</taxon>
        <taxon>Fungi</taxon>
        <taxon>Dikarya</taxon>
        <taxon>Basidiomycota</taxon>
        <taxon>Agaricomycotina</taxon>
        <taxon>Agaricomycetes</taxon>
        <taxon>Polyporales</taxon>
        <taxon>Polyporaceae</taxon>
        <taxon>Trametes</taxon>
    </lineage>
</organism>
<reference evidence="2 3" key="1">
    <citation type="journal article" date="2015" name="Biotechnol. Biofuels">
        <title>Enhanced degradation of softwood versus hardwood by the white-rot fungus Pycnoporus coccineus.</title>
        <authorList>
            <person name="Couturier M."/>
            <person name="Navarro D."/>
            <person name="Chevret D."/>
            <person name="Henrissat B."/>
            <person name="Piumi F."/>
            <person name="Ruiz-Duenas F.J."/>
            <person name="Martinez A.T."/>
            <person name="Grigoriev I.V."/>
            <person name="Riley R."/>
            <person name="Lipzen A."/>
            <person name="Berrin J.G."/>
            <person name="Master E.R."/>
            <person name="Rosso M.N."/>
        </authorList>
    </citation>
    <scope>NUCLEOTIDE SEQUENCE [LARGE SCALE GENOMIC DNA]</scope>
    <source>
        <strain evidence="2 3">BRFM310</strain>
    </source>
</reference>
<keyword evidence="1" id="KW-0812">Transmembrane</keyword>
<dbReference type="AlphaFoldDB" id="A0A1Y2IMR8"/>
<dbReference type="Proteomes" id="UP000193067">
    <property type="component" value="Unassembled WGS sequence"/>
</dbReference>
<evidence type="ECO:0000313" key="3">
    <source>
        <dbReference type="Proteomes" id="UP000193067"/>
    </source>
</evidence>
<accession>A0A1Y2IMR8</accession>
<dbReference type="EMBL" id="KZ084108">
    <property type="protein sequence ID" value="OSD01934.1"/>
    <property type="molecule type" value="Genomic_DNA"/>
</dbReference>
<feature type="transmembrane region" description="Helical" evidence="1">
    <location>
        <begin position="74"/>
        <end position="96"/>
    </location>
</feature>
<evidence type="ECO:0000256" key="1">
    <source>
        <dbReference type="SAM" id="Phobius"/>
    </source>
</evidence>
<evidence type="ECO:0000313" key="2">
    <source>
        <dbReference type="EMBL" id="OSD01934.1"/>
    </source>
</evidence>
<gene>
    <name evidence="2" type="ORF">PYCCODRAFT_457726</name>
</gene>
<proteinExistence type="predicted"/>
<protein>
    <submittedName>
        <fullName evidence="2">Uncharacterized protein</fullName>
    </submittedName>
</protein>
<dbReference type="OrthoDB" id="3437016at2759"/>